<name>A0A9P5PJF9_9AGAR</name>
<keyword evidence="2" id="KW-1185">Reference proteome</keyword>
<accession>A0A9P5PJF9</accession>
<reference evidence="1" key="1">
    <citation type="submission" date="2020-11" db="EMBL/GenBank/DDBJ databases">
        <authorList>
            <consortium name="DOE Joint Genome Institute"/>
            <person name="Ahrendt S."/>
            <person name="Riley R."/>
            <person name="Andreopoulos W."/>
            <person name="Labutti K."/>
            <person name="Pangilinan J."/>
            <person name="Ruiz-Duenas F.J."/>
            <person name="Barrasa J.M."/>
            <person name="Sanchez-Garcia M."/>
            <person name="Camarero S."/>
            <person name="Miyauchi S."/>
            <person name="Serrano A."/>
            <person name="Linde D."/>
            <person name="Babiker R."/>
            <person name="Drula E."/>
            <person name="Ayuso-Fernandez I."/>
            <person name="Pacheco R."/>
            <person name="Padilla G."/>
            <person name="Ferreira P."/>
            <person name="Barriuso J."/>
            <person name="Kellner H."/>
            <person name="Castanera R."/>
            <person name="Alfaro M."/>
            <person name="Ramirez L."/>
            <person name="Pisabarro A.G."/>
            <person name="Kuo A."/>
            <person name="Tritt A."/>
            <person name="Lipzen A."/>
            <person name="He G."/>
            <person name="Yan M."/>
            <person name="Ng V."/>
            <person name="Cullen D."/>
            <person name="Martin F."/>
            <person name="Rosso M.-N."/>
            <person name="Henrissat B."/>
            <person name="Hibbett D."/>
            <person name="Martinez A.T."/>
            <person name="Grigoriev I.V."/>
        </authorList>
    </citation>
    <scope>NUCLEOTIDE SEQUENCE</scope>
    <source>
        <strain evidence="1">AH 40177</strain>
    </source>
</reference>
<dbReference type="EMBL" id="JADNRY010000140">
    <property type="protein sequence ID" value="KAF9063732.1"/>
    <property type="molecule type" value="Genomic_DNA"/>
</dbReference>
<organism evidence="1 2">
    <name type="scientific">Rhodocollybia butyracea</name>
    <dbReference type="NCBI Taxonomy" id="206335"/>
    <lineage>
        <taxon>Eukaryota</taxon>
        <taxon>Fungi</taxon>
        <taxon>Dikarya</taxon>
        <taxon>Basidiomycota</taxon>
        <taxon>Agaricomycotina</taxon>
        <taxon>Agaricomycetes</taxon>
        <taxon>Agaricomycetidae</taxon>
        <taxon>Agaricales</taxon>
        <taxon>Marasmiineae</taxon>
        <taxon>Omphalotaceae</taxon>
        <taxon>Rhodocollybia</taxon>
    </lineage>
</organism>
<dbReference type="Proteomes" id="UP000772434">
    <property type="component" value="Unassembled WGS sequence"/>
</dbReference>
<protein>
    <submittedName>
        <fullName evidence="1">Uncharacterized protein</fullName>
    </submittedName>
</protein>
<sequence>MYQAQGPTKFPPGASLSLGLTEPESQCMDRGSWSEPGRLEVVGGDDGPDNFGYALRSVVDNKGSHIFQWSEKSGGMMYRYFQPNWQVSLRNLLDISAMESLKLGDWVAQECTEEVVQVRTCKFVRCRSKEKSGSRGLSPSYGPQYLQASGTEILLDPK</sequence>
<proteinExistence type="predicted"/>
<dbReference type="AlphaFoldDB" id="A0A9P5PJF9"/>
<gene>
    <name evidence="1" type="ORF">BDP27DRAFT_1367817</name>
</gene>
<comment type="caution">
    <text evidence="1">The sequence shown here is derived from an EMBL/GenBank/DDBJ whole genome shotgun (WGS) entry which is preliminary data.</text>
</comment>
<evidence type="ECO:0000313" key="2">
    <source>
        <dbReference type="Proteomes" id="UP000772434"/>
    </source>
</evidence>
<evidence type="ECO:0000313" key="1">
    <source>
        <dbReference type="EMBL" id="KAF9063732.1"/>
    </source>
</evidence>